<feature type="non-terminal residue" evidence="21">
    <location>
        <position position="1"/>
    </location>
</feature>
<dbReference type="PANTHER" id="PTHR21191:SF7">
    <property type="entry name" value="AQUAPORIN-11"/>
    <property type="match status" value="1"/>
</dbReference>
<name>A0A8J6DG56_GALPY</name>
<evidence type="ECO:0000256" key="2">
    <source>
        <dbReference type="ARBA" id="ARBA00004477"/>
    </source>
</evidence>
<comment type="catalytic activity">
    <reaction evidence="15">
        <text>glycerol(in) = glycerol(out)</text>
        <dbReference type="Rhea" id="RHEA:29675"/>
        <dbReference type="ChEBI" id="CHEBI:17754"/>
    </reaction>
</comment>
<feature type="compositionally biased region" description="Basic and acidic residues" evidence="19">
    <location>
        <begin position="106"/>
        <end position="115"/>
    </location>
</feature>
<keyword evidence="12" id="KW-0968">Cytoplasmic vesicle</keyword>
<dbReference type="PRINTS" id="PR02024">
    <property type="entry name" value="AQUAPORIN11"/>
</dbReference>
<evidence type="ECO:0000256" key="13">
    <source>
        <dbReference type="ARBA" id="ARBA00034651"/>
    </source>
</evidence>
<evidence type="ECO:0000256" key="7">
    <source>
        <dbReference type="ARBA" id="ARBA00022692"/>
    </source>
</evidence>
<evidence type="ECO:0000256" key="8">
    <source>
        <dbReference type="ARBA" id="ARBA00022824"/>
    </source>
</evidence>
<gene>
    <name evidence="21" type="ORF">J0S82_001210</name>
</gene>
<evidence type="ECO:0000256" key="3">
    <source>
        <dbReference type="ARBA" id="ARBA00004651"/>
    </source>
</evidence>
<evidence type="ECO:0000256" key="11">
    <source>
        <dbReference type="ARBA" id="ARBA00023157"/>
    </source>
</evidence>
<dbReference type="Gene3D" id="1.20.1080.10">
    <property type="entry name" value="Glycerol uptake facilitator protein"/>
    <property type="match status" value="1"/>
</dbReference>
<keyword evidence="6" id="KW-1003">Cell membrane</keyword>
<comment type="catalytic activity">
    <reaction evidence="14">
        <text>H2O2(out) = H2O2(in)</text>
        <dbReference type="Rhea" id="RHEA:74375"/>
        <dbReference type="ChEBI" id="CHEBI:16240"/>
    </reaction>
</comment>
<keyword evidence="7 20" id="KW-0812">Transmembrane</keyword>
<dbReference type="PANTHER" id="PTHR21191">
    <property type="entry name" value="AQUAPORIN"/>
    <property type="match status" value="1"/>
</dbReference>
<evidence type="ECO:0000256" key="15">
    <source>
        <dbReference type="ARBA" id="ARBA00049405"/>
    </source>
</evidence>
<dbReference type="Proteomes" id="UP000700334">
    <property type="component" value="Unassembled WGS sequence"/>
</dbReference>
<dbReference type="EMBL" id="JAGFMF010012144">
    <property type="protein sequence ID" value="KAG8506931.1"/>
    <property type="molecule type" value="Genomic_DNA"/>
</dbReference>
<evidence type="ECO:0000256" key="12">
    <source>
        <dbReference type="ARBA" id="ARBA00023329"/>
    </source>
</evidence>
<accession>A0A8J6DG56</accession>
<comment type="catalytic activity">
    <reaction evidence="13">
        <text>H2O(in) = H2O(out)</text>
        <dbReference type="Rhea" id="RHEA:29667"/>
        <dbReference type="ChEBI" id="CHEBI:15377"/>
    </reaction>
</comment>
<dbReference type="InterPro" id="IPR023271">
    <property type="entry name" value="Aquaporin-like"/>
</dbReference>
<feature type="transmembrane region" description="Helical" evidence="20">
    <location>
        <begin position="338"/>
        <end position="357"/>
    </location>
</feature>
<dbReference type="FunFam" id="1.20.1080.10:FF:000016">
    <property type="entry name" value="Aquaporin"/>
    <property type="match status" value="1"/>
</dbReference>
<sequence length="387" mass="41881">AEVSGAQVTPPASAEERAAARMRAACARSLRYSSRSPCPQGGGLGVCASASTDRWPLSRRLKRVFHGSPPPPLPGSGPNTPAQSRGGEEESSRETPPGPPAAPEAARPEGREEGAGRGLRTRAHSPPPAESAPAACSGRERAMTALQGLWPEVRDTCTSLVLMLSLVLSMGVGRVVTRQQLHRPMAHAFVLEFLATFQLCCCTHELQLLSEQESMQSTWPLMLVYFFSMVHGLTLVGTSSNPCGIMMQLMLGGMSPDMGALRLLAQLIGALSSRYCIGMLWSLGLTKYHDSERTFACRSPIQVDLPKAVIVETMCSFIFHSALLHFQEVRTKLRIHLLAALITFLVYAGGSLTGAVFNPVLALSLHFKCFDEAFVQFFIVYWLAPSL</sequence>
<feature type="region of interest" description="Disordered" evidence="19">
    <location>
        <begin position="30"/>
        <end position="138"/>
    </location>
</feature>
<organism evidence="21 22">
    <name type="scientific">Galemys pyrenaicus</name>
    <name type="common">Iberian desman</name>
    <name type="synonym">Pyrenean desman</name>
    <dbReference type="NCBI Taxonomy" id="202257"/>
    <lineage>
        <taxon>Eukaryota</taxon>
        <taxon>Metazoa</taxon>
        <taxon>Chordata</taxon>
        <taxon>Craniata</taxon>
        <taxon>Vertebrata</taxon>
        <taxon>Euteleostomi</taxon>
        <taxon>Mammalia</taxon>
        <taxon>Eutheria</taxon>
        <taxon>Laurasiatheria</taxon>
        <taxon>Eulipotyphla</taxon>
        <taxon>Talpidae</taxon>
        <taxon>Galemys</taxon>
    </lineage>
</organism>
<evidence type="ECO:0000313" key="22">
    <source>
        <dbReference type="Proteomes" id="UP000700334"/>
    </source>
</evidence>
<protein>
    <recommendedName>
        <fullName evidence="18">Aquaporin-11</fullName>
    </recommendedName>
</protein>
<comment type="subunit">
    <text evidence="17">Homodimer; disulfide-linked. Homotetramer. Can also form homomultimer.</text>
</comment>
<dbReference type="InterPro" id="IPR051883">
    <property type="entry name" value="AQP11/12_channel"/>
</dbReference>
<dbReference type="GO" id="GO:0030659">
    <property type="term" value="C:cytoplasmic vesicle membrane"/>
    <property type="evidence" value="ECO:0007669"/>
    <property type="project" value="UniProtKB-SubCell"/>
</dbReference>
<keyword evidence="22" id="KW-1185">Reference proteome</keyword>
<evidence type="ECO:0000256" key="10">
    <source>
        <dbReference type="ARBA" id="ARBA00023136"/>
    </source>
</evidence>
<dbReference type="OrthoDB" id="9894770at2759"/>
<keyword evidence="8" id="KW-0256">Endoplasmic reticulum</keyword>
<evidence type="ECO:0000256" key="5">
    <source>
        <dbReference type="ARBA" id="ARBA00022448"/>
    </source>
</evidence>
<feature type="non-terminal residue" evidence="21">
    <location>
        <position position="387"/>
    </location>
</feature>
<keyword evidence="11" id="KW-1015">Disulfide bond</keyword>
<evidence type="ECO:0000256" key="19">
    <source>
        <dbReference type="SAM" id="MobiDB-lite"/>
    </source>
</evidence>
<evidence type="ECO:0000313" key="21">
    <source>
        <dbReference type="EMBL" id="KAG8506931.1"/>
    </source>
</evidence>
<evidence type="ECO:0000256" key="4">
    <source>
        <dbReference type="ARBA" id="ARBA00005900"/>
    </source>
</evidence>
<keyword evidence="10 20" id="KW-0472">Membrane</keyword>
<dbReference type="GO" id="GO:0005886">
    <property type="term" value="C:plasma membrane"/>
    <property type="evidence" value="ECO:0007669"/>
    <property type="project" value="UniProtKB-SubCell"/>
</dbReference>
<comment type="subcellular location">
    <subcellularLocation>
        <location evidence="3">Cell membrane</location>
        <topology evidence="3">Multi-pass membrane protein</topology>
    </subcellularLocation>
    <subcellularLocation>
        <location evidence="1">Cytoplasmic vesicle membrane</location>
        <topology evidence="1">Multi-pass membrane protein</topology>
    </subcellularLocation>
    <subcellularLocation>
        <location evidence="2">Endoplasmic reticulum membrane</location>
        <topology evidence="2">Multi-pass membrane protein</topology>
    </subcellularLocation>
</comment>
<comment type="caution">
    <text evidence="21">The sequence shown here is derived from an EMBL/GenBank/DDBJ whole genome shotgun (WGS) entry which is preliminary data.</text>
</comment>
<reference evidence="21" key="1">
    <citation type="journal article" date="2021" name="Evol. Appl.">
        <title>The genome of the Pyrenean desman and the effects of bottlenecks and inbreeding on the genomic landscape of an endangered species.</title>
        <authorList>
            <person name="Escoda L."/>
            <person name="Castresana J."/>
        </authorList>
    </citation>
    <scope>NUCLEOTIDE SEQUENCE</scope>
    <source>
        <strain evidence="21">IBE-C5619</strain>
    </source>
</reference>
<comment type="function">
    <text evidence="16">Channel protein that facilitates the transport of water, glycerol and hydrogen peroxide across membrane of cell or organelles guaranteeing intracellular homeostasis in several organes like liver, kidney and brain. In situation of stress, participates in endoplasmic reticulum (ER) homeostasis by regulating redox homeostasis through the transport of hydrogen peroxide across the endoplasmic reticulum membrane thereby regulating the oxidative stress through the NADPH oxidase 2 pathway. Plays a role by maintaining an environment suitable for translation or protein foldings in the ER lumen namely by participating in the PKD1 glycosylation processing resulting in regulation of PKD1 membrane trafficking thereby preventing the accumulation of unfolding protein in ER. Plays a role in the proximal tubule function by regulating its endosomal acidification. May play a role in postnatal kidney development.</text>
</comment>
<dbReference type="InterPro" id="IPR023266">
    <property type="entry name" value="Aquaporin_11"/>
</dbReference>
<evidence type="ECO:0000256" key="6">
    <source>
        <dbReference type="ARBA" id="ARBA00022475"/>
    </source>
</evidence>
<dbReference type="GO" id="GO:0005789">
    <property type="term" value="C:endoplasmic reticulum membrane"/>
    <property type="evidence" value="ECO:0007669"/>
    <property type="project" value="UniProtKB-SubCell"/>
</dbReference>
<evidence type="ECO:0000256" key="9">
    <source>
        <dbReference type="ARBA" id="ARBA00022989"/>
    </source>
</evidence>
<evidence type="ECO:0000256" key="20">
    <source>
        <dbReference type="SAM" id="Phobius"/>
    </source>
</evidence>
<comment type="similarity">
    <text evidence="4">Belongs to the MIP/aquaporin (TC 1.A.8) family. AQP11/AQP12 subfamily.</text>
</comment>
<evidence type="ECO:0000256" key="17">
    <source>
        <dbReference type="ARBA" id="ARBA00062075"/>
    </source>
</evidence>
<keyword evidence="5" id="KW-0813">Transport</keyword>
<dbReference type="AlphaFoldDB" id="A0A8J6DG56"/>
<dbReference type="SUPFAM" id="SSF81338">
    <property type="entry name" value="Aquaporin-like"/>
    <property type="match status" value="1"/>
</dbReference>
<evidence type="ECO:0000256" key="18">
    <source>
        <dbReference type="ARBA" id="ARBA00070072"/>
    </source>
</evidence>
<evidence type="ECO:0000256" key="14">
    <source>
        <dbReference type="ARBA" id="ARBA00047305"/>
    </source>
</evidence>
<keyword evidence="9 20" id="KW-1133">Transmembrane helix</keyword>
<proteinExistence type="inferred from homology"/>
<evidence type="ECO:0000256" key="1">
    <source>
        <dbReference type="ARBA" id="ARBA00004439"/>
    </source>
</evidence>
<dbReference type="GO" id="GO:0015267">
    <property type="term" value="F:channel activity"/>
    <property type="evidence" value="ECO:0007669"/>
    <property type="project" value="TreeGrafter"/>
</dbReference>
<feature type="transmembrane region" description="Helical" evidence="20">
    <location>
        <begin position="259"/>
        <end position="281"/>
    </location>
</feature>
<evidence type="ECO:0000256" key="16">
    <source>
        <dbReference type="ARBA" id="ARBA00059557"/>
    </source>
</evidence>